<feature type="region of interest" description="Disordered" evidence="1">
    <location>
        <begin position="278"/>
        <end position="300"/>
    </location>
</feature>
<feature type="compositionally biased region" description="Basic and acidic residues" evidence="1">
    <location>
        <begin position="278"/>
        <end position="294"/>
    </location>
</feature>
<proteinExistence type="predicted"/>
<name>A0A7Z0ESH1_9ACTN</name>
<dbReference type="EMBL" id="JACCFS010000001">
    <property type="protein sequence ID" value="NYJ37499.1"/>
    <property type="molecule type" value="Genomic_DNA"/>
</dbReference>
<evidence type="ECO:0000313" key="2">
    <source>
        <dbReference type="EMBL" id="NYJ37499.1"/>
    </source>
</evidence>
<dbReference type="AlphaFoldDB" id="A0A7Z0ESH1"/>
<protein>
    <recommendedName>
        <fullName evidence="4">Restriction endonuclease type IV Mrr domain-containing protein</fullName>
    </recommendedName>
</protein>
<gene>
    <name evidence="2" type="ORF">HNR10_005380</name>
</gene>
<comment type="caution">
    <text evidence="2">The sequence shown here is derived from an EMBL/GenBank/DDBJ whole genome shotgun (WGS) entry which is preliminary data.</text>
</comment>
<reference evidence="2 3" key="1">
    <citation type="submission" date="2020-07" db="EMBL/GenBank/DDBJ databases">
        <title>Sequencing the genomes of 1000 actinobacteria strains.</title>
        <authorList>
            <person name="Klenk H.-P."/>
        </authorList>
    </citation>
    <scope>NUCLEOTIDE SEQUENCE [LARGE SCALE GENOMIC DNA]</scope>
    <source>
        <strain evidence="2 3">DSM 44442</strain>
    </source>
</reference>
<evidence type="ECO:0000313" key="3">
    <source>
        <dbReference type="Proteomes" id="UP000572051"/>
    </source>
</evidence>
<evidence type="ECO:0008006" key="4">
    <source>
        <dbReference type="Google" id="ProtNLM"/>
    </source>
</evidence>
<evidence type="ECO:0000256" key="1">
    <source>
        <dbReference type="SAM" id="MobiDB-lite"/>
    </source>
</evidence>
<dbReference type="RefSeq" id="WP_179828254.1">
    <property type="nucleotide sequence ID" value="NZ_JACCFS010000001.1"/>
</dbReference>
<organism evidence="2 3">
    <name type="scientific">Nocardiopsis aegyptia</name>
    <dbReference type="NCBI Taxonomy" id="220378"/>
    <lineage>
        <taxon>Bacteria</taxon>
        <taxon>Bacillati</taxon>
        <taxon>Actinomycetota</taxon>
        <taxon>Actinomycetes</taxon>
        <taxon>Streptosporangiales</taxon>
        <taxon>Nocardiopsidaceae</taxon>
        <taxon>Nocardiopsis</taxon>
    </lineage>
</organism>
<sequence>MRVTEYFDIPYKQHEIDFVDVDVVNDVVLFVDPRALTFLESEWAHGCISRIQSFFQYVIECMQEGKDQLAKNALSLLKEPDETHLGYSTGRSRGSGLGDELAERIWEAFSGSKAISSGLLRDLEDTALFVDQISSDRISDITINLIREHLIWFTQESAQYYGIPLQKGLSSGPVWDSHRKNWKIYHTELPMAEGKPLLLVPKSIVRQDLHFNSSEYYRHYILEFLRHEELQNMGSLVHVLKNGNHRVYKKDLERKYGVGKHVNLSITLHHPEVLENYRRTKESQKSPPLSHEDLSQDEPPPDWQAMLSEVKLTTPGKAEADAYHKRVEKLLTALFYPFLTDPRREFPINDKRKRIDITYLNSARYGFFNWILTHHPAPYVIVECKNYSRPLGNEEFDQLAGRFAPHRGKVGMLLYRGFGDKSGVIAHCRDIAREQKGFVLPLDDDDLAELAREAEESQLAGKFTLLQERFREIVD</sequence>
<accession>A0A7Z0ESH1</accession>
<keyword evidence="3" id="KW-1185">Reference proteome</keyword>
<dbReference type="Proteomes" id="UP000572051">
    <property type="component" value="Unassembled WGS sequence"/>
</dbReference>